<organism evidence="7 8">
    <name type="scientific">Alteromonas arenosi</name>
    <dbReference type="NCBI Taxonomy" id="3055817"/>
    <lineage>
        <taxon>Bacteria</taxon>
        <taxon>Pseudomonadati</taxon>
        <taxon>Pseudomonadota</taxon>
        <taxon>Gammaproteobacteria</taxon>
        <taxon>Alteromonadales</taxon>
        <taxon>Alteromonadaceae</taxon>
        <taxon>Alteromonas/Salinimonas group</taxon>
        <taxon>Alteromonas</taxon>
    </lineage>
</organism>
<evidence type="ECO:0000256" key="5">
    <source>
        <dbReference type="SAM" id="Phobius"/>
    </source>
</evidence>
<evidence type="ECO:0000256" key="2">
    <source>
        <dbReference type="ARBA" id="ARBA00022692"/>
    </source>
</evidence>
<evidence type="ECO:0000313" key="7">
    <source>
        <dbReference type="EMBL" id="MDM7860006.1"/>
    </source>
</evidence>
<keyword evidence="3 5" id="KW-1133">Transmembrane helix</keyword>
<protein>
    <submittedName>
        <fullName evidence="7">YIP1 family protein</fullName>
    </submittedName>
</protein>
<evidence type="ECO:0000256" key="1">
    <source>
        <dbReference type="ARBA" id="ARBA00004141"/>
    </source>
</evidence>
<keyword evidence="2 5" id="KW-0812">Transmembrane</keyword>
<dbReference type="EMBL" id="JAUCBP010000006">
    <property type="protein sequence ID" value="MDM7860006.1"/>
    <property type="molecule type" value="Genomic_DNA"/>
</dbReference>
<keyword evidence="4 5" id="KW-0472">Membrane</keyword>
<comment type="subcellular location">
    <subcellularLocation>
        <location evidence="1">Membrane</location>
        <topology evidence="1">Multi-pass membrane protein</topology>
    </subcellularLocation>
</comment>
<dbReference type="Pfam" id="PF04893">
    <property type="entry name" value="Yip1"/>
    <property type="match status" value="1"/>
</dbReference>
<sequence>MSQVTNPIQACSEIFFKPNGVFAALNVKHNWSWIPFILVITATILPAYVYFNFVDFEWYREIFINANYGDISPNEQENYRNSMTIDTILMFTIVGTIVGSLFINAILAVYFNLVTKSDEQNTNGFTDWFGFTWWIAMPGIISAMIALIVVALATNHQLDPVSLSPTSAAFLFNVSMESEWFGWAQGVRIETFWTIYLAAVGISQWTGIRGNKTYIIAAIPYFLLWGIWGLITAMS</sequence>
<feature type="transmembrane region" description="Helical" evidence="5">
    <location>
        <begin position="213"/>
        <end position="231"/>
    </location>
</feature>
<feature type="transmembrane region" description="Helical" evidence="5">
    <location>
        <begin position="88"/>
        <end position="111"/>
    </location>
</feature>
<feature type="domain" description="Yip1" evidence="6">
    <location>
        <begin position="13"/>
        <end position="230"/>
    </location>
</feature>
<dbReference type="RefSeq" id="WP_289364216.1">
    <property type="nucleotide sequence ID" value="NZ_JAUCBP010000006.1"/>
</dbReference>
<proteinExistence type="predicted"/>
<reference evidence="7 8" key="1">
    <citation type="submission" date="2023-06" db="EMBL/GenBank/DDBJ databases">
        <title>Alteromonas sp. ASW11-36 isolated from intertidal sand.</title>
        <authorList>
            <person name="Li Y."/>
        </authorList>
    </citation>
    <scope>NUCLEOTIDE SEQUENCE [LARGE SCALE GENOMIC DNA]</scope>
    <source>
        <strain evidence="7 8">ASW11-36</strain>
    </source>
</reference>
<dbReference type="InterPro" id="IPR006977">
    <property type="entry name" value="Yip1_dom"/>
</dbReference>
<evidence type="ECO:0000256" key="3">
    <source>
        <dbReference type="ARBA" id="ARBA00022989"/>
    </source>
</evidence>
<name>A0ABT7SUZ1_9ALTE</name>
<evidence type="ECO:0000256" key="4">
    <source>
        <dbReference type="ARBA" id="ARBA00023136"/>
    </source>
</evidence>
<feature type="transmembrane region" description="Helical" evidence="5">
    <location>
        <begin position="31"/>
        <end position="51"/>
    </location>
</feature>
<gene>
    <name evidence="7" type="ORF">QTP81_05280</name>
</gene>
<evidence type="ECO:0000259" key="6">
    <source>
        <dbReference type="Pfam" id="PF04893"/>
    </source>
</evidence>
<feature type="transmembrane region" description="Helical" evidence="5">
    <location>
        <begin position="131"/>
        <end position="153"/>
    </location>
</feature>
<keyword evidence="8" id="KW-1185">Reference proteome</keyword>
<dbReference type="Proteomes" id="UP001234343">
    <property type="component" value="Unassembled WGS sequence"/>
</dbReference>
<evidence type="ECO:0000313" key="8">
    <source>
        <dbReference type="Proteomes" id="UP001234343"/>
    </source>
</evidence>
<comment type="caution">
    <text evidence="7">The sequence shown here is derived from an EMBL/GenBank/DDBJ whole genome shotgun (WGS) entry which is preliminary data.</text>
</comment>
<accession>A0ABT7SUZ1</accession>